<reference evidence="2" key="2">
    <citation type="submission" date="2010-04" db="EMBL/GenBank/DDBJ databases">
        <authorList>
            <person name="Buell R."/>
            <person name="Hamilton J."/>
            <person name="Hostetler J."/>
        </authorList>
    </citation>
    <scope>NUCLEOTIDE SEQUENCE [LARGE SCALE GENOMIC DNA]</scope>
    <source>
        <strain evidence="2">DAOM:BR144</strain>
    </source>
</reference>
<proteinExistence type="predicted"/>
<dbReference type="AlphaFoldDB" id="K3WGY9"/>
<reference evidence="1" key="3">
    <citation type="submission" date="2015-02" db="UniProtKB">
        <authorList>
            <consortium name="EnsemblProtists"/>
        </authorList>
    </citation>
    <scope>IDENTIFICATION</scope>
    <source>
        <strain evidence="1">DAOM BR144</strain>
    </source>
</reference>
<reference evidence="2" key="1">
    <citation type="journal article" date="2010" name="Genome Biol.">
        <title>Genome sequence of the necrotrophic plant pathogen Pythium ultimum reveals original pathogenicity mechanisms and effector repertoire.</title>
        <authorList>
            <person name="Levesque C.A."/>
            <person name="Brouwer H."/>
            <person name="Cano L."/>
            <person name="Hamilton J.P."/>
            <person name="Holt C."/>
            <person name="Huitema E."/>
            <person name="Raffaele S."/>
            <person name="Robideau G.P."/>
            <person name="Thines M."/>
            <person name="Win J."/>
            <person name="Zerillo M.M."/>
            <person name="Beakes G.W."/>
            <person name="Boore J.L."/>
            <person name="Busam D."/>
            <person name="Dumas B."/>
            <person name="Ferriera S."/>
            <person name="Fuerstenberg S.I."/>
            <person name="Gachon C.M."/>
            <person name="Gaulin E."/>
            <person name="Govers F."/>
            <person name="Grenville-Briggs L."/>
            <person name="Horner N."/>
            <person name="Hostetler J."/>
            <person name="Jiang R.H."/>
            <person name="Johnson J."/>
            <person name="Krajaejun T."/>
            <person name="Lin H."/>
            <person name="Meijer H.J."/>
            <person name="Moore B."/>
            <person name="Morris P."/>
            <person name="Phuntmart V."/>
            <person name="Puiu D."/>
            <person name="Shetty J."/>
            <person name="Stajich J.E."/>
            <person name="Tripathy S."/>
            <person name="Wawra S."/>
            <person name="van West P."/>
            <person name="Whitty B.R."/>
            <person name="Coutinho P.M."/>
            <person name="Henrissat B."/>
            <person name="Martin F."/>
            <person name="Thomas P.D."/>
            <person name="Tyler B.M."/>
            <person name="De Vries R.P."/>
            <person name="Kamoun S."/>
            <person name="Yandell M."/>
            <person name="Tisserat N."/>
            <person name="Buell C.R."/>
        </authorList>
    </citation>
    <scope>NUCLEOTIDE SEQUENCE</scope>
    <source>
        <strain evidence="2">DAOM:BR144</strain>
    </source>
</reference>
<dbReference type="OMA" id="ANTNRYI"/>
<evidence type="ECO:0000313" key="2">
    <source>
        <dbReference type="Proteomes" id="UP000019132"/>
    </source>
</evidence>
<evidence type="ECO:0000313" key="1">
    <source>
        <dbReference type="EnsemblProtists" id="PYU1_T004230"/>
    </source>
</evidence>
<dbReference type="EMBL" id="GL376567">
    <property type="status" value="NOT_ANNOTATED_CDS"/>
    <property type="molecule type" value="Genomic_DNA"/>
</dbReference>
<protein>
    <submittedName>
        <fullName evidence="1">Uncharacterized protein</fullName>
    </submittedName>
</protein>
<name>K3WGY9_GLOUD</name>
<dbReference type="HOGENOM" id="CLU_167905_0_0_1"/>
<dbReference type="InParanoid" id="K3WGY9"/>
<accession>K3WGY9</accession>
<dbReference type="eggNOG" id="ENOG502SF1X">
    <property type="taxonomic scope" value="Eukaryota"/>
</dbReference>
<dbReference type="EnsemblProtists" id="PYU1_T004230">
    <property type="protein sequence ID" value="PYU1_T004230"/>
    <property type="gene ID" value="PYU1_G004220"/>
</dbReference>
<dbReference type="VEuPathDB" id="FungiDB:PYU1_G004220"/>
<dbReference type="Proteomes" id="UP000019132">
    <property type="component" value="Unassembled WGS sequence"/>
</dbReference>
<sequence length="106" mass="11688">MTSPAPASNGLVDACKTLMKELERNGTTAPEELMQAQDLLETIDRNAERIAAALAESRRRRKTGDEGLGAIAGLLREQDQFFQQIMNLYEKLSQRPLFPANEASAP</sequence>
<keyword evidence="2" id="KW-1185">Reference proteome</keyword>
<organism evidence="1 2">
    <name type="scientific">Globisporangium ultimum (strain ATCC 200006 / CBS 805.95 / DAOM BR144)</name>
    <name type="common">Pythium ultimum</name>
    <dbReference type="NCBI Taxonomy" id="431595"/>
    <lineage>
        <taxon>Eukaryota</taxon>
        <taxon>Sar</taxon>
        <taxon>Stramenopiles</taxon>
        <taxon>Oomycota</taxon>
        <taxon>Peronosporomycetes</taxon>
        <taxon>Pythiales</taxon>
        <taxon>Pythiaceae</taxon>
        <taxon>Globisporangium</taxon>
    </lineage>
</organism>